<proteinExistence type="inferred from homology"/>
<comment type="similarity">
    <text evidence="10">Belongs to the glutamate--cysteine ligase type 2 family. EgtA subfamily.</text>
</comment>
<comment type="subunit">
    <text evidence="3">Homodimer or monomer when oxidized or reduced, respectively.</text>
</comment>
<sequence>MPVDQDNTVPARSVSQLAEVLAKGCKPRDLWRIGTEHEKFGFVRPEAVSGDAAPQAGRVAYSSPPYTPAGIEDMLTGVQASEPDNWKPVLDAGKIIGLTGQNAARGSAISLEPAGQFELSGAPLETLHQTAQELSEHYETVRPLARRLGLGFSPLGFHPTASRADLPWMPKSRYNIMKNYMPKVGTMGLDMMQRTCTVQVNLDFGSEQDMVRKMQVAMALQPVATALFANSPFVEGKATKFLSNRARAWTDTDNARAGMPACVFSDNFSFESYVEWALDVPMYFIMRDGKMRDVSGRSFRAWMNGDRQDGLEDVTPTLSDFEDHLTTAFPDVRLKQFLEMRGADAGSQEMMLAQSALWVGLLYDDAALESAYELVKMRPWEDYVKMRALVPAQALDTPWGEGTVRDLAAQMIAIAMDGLQARGNVDEESGVDEWVYLSPLTSLVAGAPTQAERWLERYYGAWMGDVSRIFLESEI</sequence>
<comment type="pathway">
    <text evidence="1">Sulfur metabolism; glutathione biosynthesis; glutathione from L-cysteine and L-glutamate: step 1/2.</text>
</comment>
<protein>
    <recommendedName>
        <fullName evidence="10">Glutamate--cysteine ligase</fullName>
        <ecNumber evidence="10">6.3.2.2</ecNumber>
    </recommendedName>
</protein>
<evidence type="ECO:0000256" key="10">
    <source>
        <dbReference type="PIRNR" id="PIRNR017901"/>
    </source>
</evidence>
<keyword evidence="9" id="KW-1015">Disulfide bond</keyword>
<keyword evidence="8" id="KW-0809">Transit peptide</keyword>
<name>A0ABT3QB11_9PROT</name>
<keyword evidence="6 10" id="KW-0547">Nucleotide-binding</keyword>
<reference evidence="11 12" key="1">
    <citation type="submission" date="2022-11" db="EMBL/GenBank/DDBJ databases">
        <title>Genome sequencing of Acetobacter type strain.</title>
        <authorList>
            <person name="Heo J."/>
            <person name="Lee D."/>
            <person name="Han B.-H."/>
            <person name="Hong S.-B."/>
            <person name="Kwon S.-W."/>
        </authorList>
    </citation>
    <scope>NUCLEOTIDE SEQUENCE [LARGE SCALE GENOMIC DNA]</scope>
    <source>
        <strain evidence="11 12">KACC 21253</strain>
    </source>
</reference>
<gene>
    <name evidence="11" type="ORF">OQ497_00605</name>
</gene>
<dbReference type="EMBL" id="JAPIUZ010000001">
    <property type="protein sequence ID" value="MCX2562473.1"/>
    <property type="molecule type" value="Genomic_DNA"/>
</dbReference>
<evidence type="ECO:0000256" key="9">
    <source>
        <dbReference type="ARBA" id="ARBA00023157"/>
    </source>
</evidence>
<dbReference type="NCBIfam" id="TIGR01436">
    <property type="entry name" value="glu_cys_lig_pln"/>
    <property type="match status" value="1"/>
</dbReference>
<keyword evidence="5" id="KW-0317">Glutathione biosynthesis</keyword>
<dbReference type="InterPro" id="IPR014746">
    <property type="entry name" value="Gln_synth/guanido_kin_cat_dom"/>
</dbReference>
<accession>A0ABT3QB11</accession>
<evidence type="ECO:0000256" key="2">
    <source>
        <dbReference type="ARBA" id="ARBA00010253"/>
    </source>
</evidence>
<evidence type="ECO:0000256" key="8">
    <source>
        <dbReference type="ARBA" id="ARBA00022946"/>
    </source>
</evidence>
<dbReference type="Pfam" id="PF04107">
    <property type="entry name" value="GCS2"/>
    <property type="match status" value="1"/>
</dbReference>
<evidence type="ECO:0000256" key="4">
    <source>
        <dbReference type="ARBA" id="ARBA00022598"/>
    </source>
</evidence>
<comment type="function">
    <text evidence="10">Catalyzes the synthesis of gamma-glutamylcysteine (gamma-GC).</text>
</comment>
<evidence type="ECO:0000256" key="3">
    <source>
        <dbReference type="ARBA" id="ARBA00011153"/>
    </source>
</evidence>
<dbReference type="SUPFAM" id="SSF55931">
    <property type="entry name" value="Glutamine synthetase/guanido kinase"/>
    <property type="match status" value="1"/>
</dbReference>
<evidence type="ECO:0000256" key="5">
    <source>
        <dbReference type="ARBA" id="ARBA00022684"/>
    </source>
</evidence>
<dbReference type="RefSeq" id="WP_173559336.1">
    <property type="nucleotide sequence ID" value="NZ_JAPIUZ010000001.1"/>
</dbReference>
<evidence type="ECO:0000313" key="12">
    <source>
        <dbReference type="Proteomes" id="UP001301152"/>
    </source>
</evidence>
<dbReference type="Gene3D" id="3.30.590.20">
    <property type="match status" value="1"/>
</dbReference>
<comment type="caution">
    <text evidence="11">The sequence shown here is derived from an EMBL/GenBank/DDBJ whole genome shotgun (WGS) entry which is preliminary data.</text>
</comment>
<dbReference type="GO" id="GO:0004357">
    <property type="term" value="F:glutamate-cysteine ligase activity"/>
    <property type="evidence" value="ECO:0007669"/>
    <property type="project" value="UniProtKB-EC"/>
</dbReference>
<dbReference type="PANTHER" id="PTHR34378">
    <property type="entry name" value="GLUTAMATE--CYSTEINE LIGASE, CHLOROPLASTIC"/>
    <property type="match status" value="1"/>
</dbReference>
<keyword evidence="7 10" id="KW-0067">ATP-binding</keyword>
<dbReference type="InterPro" id="IPR006336">
    <property type="entry name" value="GCS2"/>
</dbReference>
<comment type="catalytic activity">
    <reaction evidence="10">
        <text>L-cysteine + L-glutamate + ATP = gamma-L-glutamyl-L-cysteine + ADP + phosphate + H(+)</text>
        <dbReference type="Rhea" id="RHEA:13285"/>
        <dbReference type="ChEBI" id="CHEBI:15378"/>
        <dbReference type="ChEBI" id="CHEBI:29985"/>
        <dbReference type="ChEBI" id="CHEBI:30616"/>
        <dbReference type="ChEBI" id="CHEBI:35235"/>
        <dbReference type="ChEBI" id="CHEBI:43474"/>
        <dbReference type="ChEBI" id="CHEBI:58173"/>
        <dbReference type="ChEBI" id="CHEBI:456216"/>
        <dbReference type="EC" id="6.3.2.2"/>
    </reaction>
</comment>
<organism evidence="11 12">
    <name type="scientific">Acetobacter thailandicus</name>
    <dbReference type="NCBI Taxonomy" id="1502842"/>
    <lineage>
        <taxon>Bacteria</taxon>
        <taxon>Pseudomonadati</taxon>
        <taxon>Pseudomonadota</taxon>
        <taxon>Alphaproteobacteria</taxon>
        <taxon>Acetobacterales</taxon>
        <taxon>Acetobacteraceae</taxon>
        <taxon>Acetobacter</taxon>
    </lineage>
</organism>
<evidence type="ECO:0000256" key="7">
    <source>
        <dbReference type="ARBA" id="ARBA00022840"/>
    </source>
</evidence>
<dbReference type="PIRSF" id="PIRSF017901">
    <property type="entry name" value="GCL"/>
    <property type="match status" value="1"/>
</dbReference>
<keyword evidence="4 10" id="KW-0436">Ligase</keyword>
<keyword evidence="12" id="KW-1185">Reference proteome</keyword>
<evidence type="ECO:0000256" key="6">
    <source>
        <dbReference type="ARBA" id="ARBA00022741"/>
    </source>
</evidence>
<evidence type="ECO:0000313" key="11">
    <source>
        <dbReference type="EMBL" id="MCX2562473.1"/>
    </source>
</evidence>
<dbReference type="InterPro" id="IPR035434">
    <property type="entry name" value="GCL_bact_plant"/>
</dbReference>
<comment type="similarity">
    <text evidence="2">Belongs to the carboxylate-amine ligase family. Glutamate--cysteine ligase type 2 subfamily.</text>
</comment>
<dbReference type="PANTHER" id="PTHR34378:SF1">
    <property type="entry name" value="GLUTAMATE--CYSTEINE LIGASE, CHLOROPLASTIC"/>
    <property type="match status" value="1"/>
</dbReference>
<dbReference type="InterPro" id="IPR011556">
    <property type="entry name" value="Glut_cys_lig_pln_type"/>
</dbReference>
<dbReference type="Proteomes" id="UP001301152">
    <property type="component" value="Unassembled WGS sequence"/>
</dbReference>
<evidence type="ECO:0000256" key="1">
    <source>
        <dbReference type="ARBA" id="ARBA00005006"/>
    </source>
</evidence>
<dbReference type="EC" id="6.3.2.2" evidence="10"/>